<evidence type="ECO:0000313" key="1">
    <source>
        <dbReference type="EMBL" id="MBR9652123.1"/>
    </source>
</evidence>
<dbReference type="RefSeq" id="WP_212701644.1">
    <property type="nucleotide sequence ID" value="NZ_JADMKU010000012.1"/>
</dbReference>
<evidence type="ECO:0000313" key="2">
    <source>
        <dbReference type="Proteomes" id="UP001195941"/>
    </source>
</evidence>
<gene>
    <name evidence="1" type="ORF">IT775_13445</name>
</gene>
<reference evidence="1 2" key="1">
    <citation type="journal article" date="2021" name="Arch. Microbiol.">
        <title>Thalassobius aquimarinus sp. nov., isolated from the Sea of Japan seashore.</title>
        <authorList>
            <person name="Kurilenko V.V."/>
            <person name="Romanenko L.A."/>
            <person name="Chernysheva N.Y."/>
            <person name="Velansky P.V."/>
            <person name="Tekutyeva L.A."/>
            <person name="Isaeva M.P."/>
            <person name="Mikhailov V.V."/>
        </authorList>
    </citation>
    <scope>NUCLEOTIDE SEQUENCE [LARGE SCALE GENOMIC DNA]</scope>
    <source>
        <strain evidence="1 2">KMM 8518</strain>
    </source>
</reference>
<keyword evidence="2" id="KW-1185">Reference proteome</keyword>
<proteinExistence type="predicted"/>
<organism evidence="1 2">
    <name type="scientific">Thalassovita aquimarina</name>
    <dbReference type="NCBI Taxonomy" id="2785917"/>
    <lineage>
        <taxon>Bacteria</taxon>
        <taxon>Pseudomonadati</taxon>
        <taxon>Pseudomonadota</taxon>
        <taxon>Alphaproteobacteria</taxon>
        <taxon>Rhodobacterales</taxon>
        <taxon>Roseobacteraceae</taxon>
        <taxon>Thalassovita</taxon>
    </lineage>
</organism>
<name>A0ABS5HUC3_9RHOB</name>
<comment type="caution">
    <text evidence="1">The sequence shown here is derived from an EMBL/GenBank/DDBJ whole genome shotgun (WGS) entry which is preliminary data.</text>
</comment>
<dbReference type="Proteomes" id="UP001195941">
    <property type="component" value="Unassembled WGS sequence"/>
</dbReference>
<dbReference type="EMBL" id="JADMKU010000012">
    <property type="protein sequence ID" value="MBR9652123.1"/>
    <property type="molecule type" value="Genomic_DNA"/>
</dbReference>
<protein>
    <submittedName>
        <fullName evidence="1">Uncharacterized protein</fullName>
    </submittedName>
</protein>
<accession>A0ABS5HUC3</accession>
<sequence>MSRLAYAFGLSEAGPEPGRGFAGLGVSDWLALEEGYGRPVSSDPVFAVYLAQQMLTDWVALPSEREARSLPEQRRARALRGMLGALQSQEGRAAASE</sequence>